<evidence type="ECO:0000256" key="2">
    <source>
        <dbReference type="PROSITE-ProRule" id="PRU00221"/>
    </source>
</evidence>
<dbReference type="EMBL" id="BSXW01012432">
    <property type="protein sequence ID" value="GMF64790.1"/>
    <property type="molecule type" value="Genomic_DNA"/>
</dbReference>
<feature type="compositionally biased region" description="Polar residues" evidence="3">
    <location>
        <begin position="248"/>
        <end position="259"/>
    </location>
</feature>
<evidence type="ECO:0000256" key="1">
    <source>
        <dbReference type="ARBA" id="ARBA00022837"/>
    </source>
</evidence>
<feature type="repeat" description="WD" evidence="2">
    <location>
        <begin position="121"/>
        <end position="153"/>
    </location>
</feature>
<dbReference type="InterPro" id="IPR011992">
    <property type="entry name" value="EF-hand-dom_pair"/>
</dbReference>
<dbReference type="AlphaFoldDB" id="A0A9W6YI39"/>
<proteinExistence type="predicted"/>
<protein>
    <submittedName>
        <fullName evidence="5">Unnamed protein product</fullName>
    </submittedName>
</protein>
<dbReference type="InterPro" id="IPR018247">
    <property type="entry name" value="EF_Hand_1_Ca_BS"/>
</dbReference>
<feature type="compositionally biased region" description="Polar residues" evidence="3">
    <location>
        <begin position="533"/>
        <end position="559"/>
    </location>
</feature>
<comment type="caution">
    <text evidence="5">The sequence shown here is derived from an EMBL/GenBank/DDBJ whole genome shotgun (WGS) entry which is preliminary data.</text>
</comment>
<dbReference type="GO" id="GO:0005509">
    <property type="term" value="F:calcium ion binding"/>
    <property type="evidence" value="ECO:0007669"/>
    <property type="project" value="InterPro"/>
</dbReference>
<organism evidence="5 6">
    <name type="scientific">Phytophthora lilii</name>
    <dbReference type="NCBI Taxonomy" id="2077276"/>
    <lineage>
        <taxon>Eukaryota</taxon>
        <taxon>Sar</taxon>
        <taxon>Stramenopiles</taxon>
        <taxon>Oomycota</taxon>
        <taxon>Peronosporomycetes</taxon>
        <taxon>Peronosporales</taxon>
        <taxon>Peronosporaceae</taxon>
        <taxon>Phytophthora</taxon>
    </lineage>
</organism>
<feature type="compositionally biased region" description="Basic residues" evidence="3">
    <location>
        <begin position="205"/>
        <end position="219"/>
    </location>
</feature>
<feature type="region of interest" description="Disordered" evidence="3">
    <location>
        <begin position="408"/>
        <end position="437"/>
    </location>
</feature>
<dbReference type="SUPFAM" id="SSF47473">
    <property type="entry name" value="EF-hand"/>
    <property type="match status" value="1"/>
</dbReference>
<dbReference type="Proteomes" id="UP001165083">
    <property type="component" value="Unassembled WGS sequence"/>
</dbReference>
<dbReference type="InterPro" id="IPR001680">
    <property type="entry name" value="WD40_rpt"/>
</dbReference>
<dbReference type="PROSITE" id="PS50222">
    <property type="entry name" value="EF_HAND_2"/>
    <property type="match status" value="2"/>
</dbReference>
<evidence type="ECO:0000256" key="3">
    <source>
        <dbReference type="SAM" id="MobiDB-lite"/>
    </source>
</evidence>
<accession>A0A9W6YI39</accession>
<dbReference type="InterPro" id="IPR036322">
    <property type="entry name" value="WD40_repeat_dom_sf"/>
</dbReference>
<evidence type="ECO:0000313" key="6">
    <source>
        <dbReference type="Proteomes" id="UP001165083"/>
    </source>
</evidence>
<gene>
    <name evidence="5" type="ORF">Plil01_001755400</name>
</gene>
<name>A0A9W6YI39_9STRA</name>
<feature type="region of interest" description="Disordered" evidence="3">
    <location>
        <begin position="529"/>
        <end position="566"/>
    </location>
</feature>
<dbReference type="PROSITE" id="PS50082">
    <property type="entry name" value="WD_REPEATS_2"/>
    <property type="match status" value="1"/>
</dbReference>
<feature type="region of interest" description="Disordered" evidence="3">
    <location>
        <begin position="205"/>
        <end position="260"/>
    </location>
</feature>
<feature type="compositionally biased region" description="Polar residues" evidence="3">
    <location>
        <begin position="220"/>
        <end position="240"/>
    </location>
</feature>
<evidence type="ECO:0000313" key="5">
    <source>
        <dbReference type="EMBL" id="GMF64790.1"/>
    </source>
</evidence>
<feature type="domain" description="EF-hand" evidence="4">
    <location>
        <begin position="611"/>
        <end position="644"/>
    </location>
</feature>
<dbReference type="Gene3D" id="1.10.238.10">
    <property type="entry name" value="EF-hand"/>
    <property type="match status" value="1"/>
</dbReference>
<reference evidence="5" key="1">
    <citation type="submission" date="2023-04" db="EMBL/GenBank/DDBJ databases">
        <title>Phytophthora lilii NBRC 32176.</title>
        <authorList>
            <person name="Ichikawa N."/>
            <person name="Sato H."/>
            <person name="Tonouchi N."/>
        </authorList>
    </citation>
    <scope>NUCLEOTIDE SEQUENCE</scope>
    <source>
        <strain evidence="5">NBRC 32176</strain>
    </source>
</reference>
<evidence type="ECO:0000259" key="4">
    <source>
        <dbReference type="PROSITE" id="PS50222"/>
    </source>
</evidence>
<keyword evidence="1" id="KW-0106">Calcium</keyword>
<feature type="domain" description="EF-hand" evidence="4">
    <location>
        <begin position="571"/>
        <end position="606"/>
    </location>
</feature>
<dbReference type="SUPFAM" id="SSF50978">
    <property type="entry name" value="WD40 repeat-like"/>
    <property type="match status" value="1"/>
</dbReference>
<feature type="region of interest" description="Disordered" evidence="3">
    <location>
        <begin position="64"/>
        <end position="86"/>
    </location>
</feature>
<feature type="compositionally biased region" description="Basic residues" evidence="3">
    <location>
        <begin position="416"/>
        <end position="427"/>
    </location>
</feature>
<dbReference type="OrthoDB" id="189968at2759"/>
<dbReference type="InterPro" id="IPR002048">
    <property type="entry name" value="EF_hand_dom"/>
</dbReference>
<sequence length="644" mass="70147">MRLAMQETTPSRPIPNKAEFDGITSICSTSTSQNSHAAAHPAMVYIGVETGQIFSWDLRSLTGKAQPDGSTRRSAIPRRRSSDSKPDVLADVQVLEEVTSRRTSRVDGTAALSLVPSTKSWMAHLAGVLSLQNVPWPGELLSLGADGVVKIWDHTTTCVGHILTTGEQTSSSASAWKFVRRDHTVGGDDKELFEKIAREVIVKHQRRMKKEMSRQRKAGQKQNIQPEQAAPDSSFTTPSSLLEVEPTSKMQLRSQSSGDSLFPDASTAMINAANALLMQVPFSVTSVTSGIQHGLFGPEEAQHLRAITKNSNALMADVADKKKRVVALAPLFSSPEEMERARAKAKAKARAMMNNGQQTPELSTAGSRTLTNYPLELERRAAAMAKVSVGALRAIDIEPSQFLRDKLQDAASPLRKPVKSTPKKRLQRPPTDSNGLDIKMNASVVILARNVSLPKLTQPSSGHEMDELSRSPGTLTSSVSESALPSSTTLSESPPPTSSENLRRNSNIERKLKLCQKIVAKVCLMSSKPKVPNEQTEQHQPMSPTSSMRRKTSTLSLSPGKNPFGPHYTVKQVEQLAIGLARLDEDGSGDLDQHEWTQLVKFCGLESSTKNSATSVENLFHSLDRDSNGTISLRELLPTLVSWS</sequence>
<keyword evidence="6" id="KW-1185">Reference proteome</keyword>
<feature type="compositionally biased region" description="Low complexity" evidence="3">
    <location>
        <begin position="480"/>
        <end position="492"/>
    </location>
</feature>
<keyword evidence="2" id="KW-0853">WD repeat</keyword>
<dbReference type="PROSITE" id="PS00018">
    <property type="entry name" value="EF_HAND_1"/>
    <property type="match status" value="2"/>
</dbReference>
<feature type="region of interest" description="Disordered" evidence="3">
    <location>
        <begin position="455"/>
        <end position="505"/>
    </location>
</feature>